<feature type="transmembrane region" description="Helical" evidence="1">
    <location>
        <begin position="50"/>
        <end position="74"/>
    </location>
</feature>
<sequence length="80" mass="9008">MEEVIGSVFRFIGRLLVEIVFTAIFEVIFRFPGNIICKPFTKDGEEPNGFLVMISSILFWVLVVALGYFAYLALSSDPNV</sequence>
<name>A0AB35HZ24_MICTH</name>
<proteinExistence type="predicted"/>
<keyword evidence="1" id="KW-1133">Transmembrane helix</keyword>
<evidence type="ECO:0000313" key="3">
    <source>
        <dbReference type="Proteomes" id="UP001209730"/>
    </source>
</evidence>
<accession>A0AB35HZ24</accession>
<organism evidence="2 3">
    <name type="scientific">Microbulbifer thermotolerans</name>
    <dbReference type="NCBI Taxonomy" id="252514"/>
    <lineage>
        <taxon>Bacteria</taxon>
        <taxon>Pseudomonadati</taxon>
        <taxon>Pseudomonadota</taxon>
        <taxon>Gammaproteobacteria</taxon>
        <taxon>Cellvibrionales</taxon>
        <taxon>Microbulbiferaceae</taxon>
        <taxon>Microbulbifer</taxon>
    </lineage>
</organism>
<protein>
    <recommendedName>
        <fullName evidence="4">YggT family protein</fullName>
    </recommendedName>
</protein>
<comment type="caution">
    <text evidence="2">The sequence shown here is derived from an EMBL/GenBank/DDBJ whole genome shotgun (WGS) entry which is preliminary data.</text>
</comment>
<gene>
    <name evidence="2" type="ORF">OQJ68_13315</name>
</gene>
<evidence type="ECO:0000313" key="2">
    <source>
        <dbReference type="EMBL" id="MCX2802768.1"/>
    </source>
</evidence>
<evidence type="ECO:0008006" key="4">
    <source>
        <dbReference type="Google" id="ProtNLM"/>
    </source>
</evidence>
<dbReference type="RefSeq" id="WP_139223210.1">
    <property type="nucleotide sequence ID" value="NZ_FOKT01000005.1"/>
</dbReference>
<reference evidence="2" key="1">
    <citation type="submission" date="2022-11" db="EMBL/GenBank/DDBJ databases">
        <title>Chitin-degrading and fungicidal potential of chitinolytic bacterial strains from marine environment of the Pacific Ocean regions.</title>
        <authorList>
            <person name="Pentekhina I."/>
            <person name="Nedashkovskaya O."/>
            <person name="Seitkalieva A."/>
            <person name="Podvolotskaya A."/>
            <person name="Tekutyeva L."/>
            <person name="Balabanova L."/>
        </authorList>
    </citation>
    <scope>NUCLEOTIDE SEQUENCE</scope>
    <source>
        <strain evidence="2">KMM 6838</strain>
    </source>
</reference>
<keyword evidence="1" id="KW-0812">Transmembrane</keyword>
<feature type="transmembrane region" description="Helical" evidence="1">
    <location>
        <begin position="12"/>
        <end position="29"/>
    </location>
</feature>
<keyword evidence="1" id="KW-0472">Membrane</keyword>
<dbReference type="EMBL" id="JAPHQB010000023">
    <property type="protein sequence ID" value="MCX2802768.1"/>
    <property type="molecule type" value="Genomic_DNA"/>
</dbReference>
<dbReference type="Proteomes" id="UP001209730">
    <property type="component" value="Unassembled WGS sequence"/>
</dbReference>
<dbReference type="AlphaFoldDB" id="A0AB35HZ24"/>
<evidence type="ECO:0000256" key="1">
    <source>
        <dbReference type="SAM" id="Phobius"/>
    </source>
</evidence>